<dbReference type="SMART" id="SM00448">
    <property type="entry name" value="REC"/>
    <property type="match status" value="1"/>
</dbReference>
<dbReference type="GO" id="GO:0000160">
    <property type="term" value="P:phosphorelay signal transduction system"/>
    <property type="evidence" value="ECO:0007669"/>
    <property type="project" value="InterPro"/>
</dbReference>
<keyword evidence="1 2" id="KW-0597">Phosphoprotein</keyword>
<gene>
    <name evidence="4" type="ORF">AOQ71_12595</name>
</gene>
<evidence type="ECO:0000313" key="4">
    <source>
        <dbReference type="EMBL" id="KRQ14801.1"/>
    </source>
</evidence>
<sequence>MPVILFVEDEPSVQEFVKDALHEGGYDLTVSTSASEALTLLGGGVVKYRALVTDIHIDGEMNGWDLARQARQIDPTIPVIYITGAAADQWVSQGVPESVLLQKPFAPAQLVTAVSQLLNATVQKAGHSLPETKN</sequence>
<protein>
    <submittedName>
        <fullName evidence="4">Transcriptional regulator</fullName>
    </submittedName>
</protein>
<proteinExistence type="predicted"/>
<dbReference type="OrthoDB" id="7210814at2"/>
<dbReference type="InterPro" id="IPR001789">
    <property type="entry name" value="Sig_transdc_resp-reg_receiver"/>
</dbReference>
<dbReference type="RefSeq" id="WP_057746896.1">
    <property type="nucleotide sequence ID" value="NZ_LJYG01000047.1"/>
</dbReference>
<dbReference type="PANTHER" id="PTHR44591">
    <property type="entry name" value="STRESS RESPONSE REGULATOR PROTEIN 1"/>
    <property type="match status" value="1"/>
</dbReference>
<evidence type="ECO:0000259" key="3">
    <source>
        <dbReference type="PROSITE" id="PS50110"/>
    </source>
</evidence>
<dbReference type="STRING" id="989370.AOQ71_12595"/>
<dbReference type="Proteomes" id="UP000051936">
    <property type="component" value="Unassembled WGS sequence"/>
</dbReference>
<evidence type="ECO:0000313" key="5">
    <source>
        <dbReference type="Proteomes" id="UP000051936"/>
    </source>
</evidence>
<dbReference type="PROSITE" id="PS50110">
    <property type="entry name" value="RESPONSE_REGULATORY"/>
    <property type="match status" value="1"/>
</dbReference>
<organism evidence="4 5">
    <name type="scientific">Bradyrhizobium manausense</name>
    <dbReference type="NCBI Taxonomy" id="989370"/>
    <lineage>
        <taxon>Bacteria</taxon>
        <taxon>Pseudomonadati</taxon>
        <taxon>Pseudomonadota</taxon>
        <taxon>Alphaproteobacteria</taxon>
        <taxon>Hyphomicrobiales</taxon>
        <taxon>Nitrobacteraceae</taxon>
        <taxon>Bradyrhizobium</taxon>
    </lineage>
</organism>
<dbReference type="PANTHER" id="PTHR44591:SF21">
    <property type="entry name" value="TWO-COMPONENT RESPONSE REGULATOR"/>
    <property type="match status" value="1"/>
</dbReference>
<evidence type="ECO:0000256" key="2">
    <source>
        <dbReference type="PROSITE-ProRule" id="PRU00169"/>
    </source>
</evidence>
<comment type="caution">
    <text evidence="4">The sequence shown here is derived from an EMBL/GenBank/DDBJ whole genome shotgun (WGS) entry which is preliminary data.</text>
</comment>
<keyword evidence="5" id="KW-1185">Reference proteome</keyword>
<dbReference type="InterPro" id="IPR011006">
    <property type="entry name" value="CheY-like_superfamily"/>
</dbReference>
<reference evidence="4 5" key="1">
    <citation type="submission" date="2015-09" db="EMBL/GenBank/DDBJ databases">
        <title>Draft Genome Sequence of Bradyrhizobium manausense Strain BR 3351T, a Novel Symbiotic Nitrogen-Fixing Alphaproteobacterium Isolated from Brazilian Amazon Rain Forest.</title>
        <authorList>
            <person name="De Araujo J.L."/>
            <person name="Zilli J.E."/>
        </authorList>
    </citation>
    <scope>NUCLEOTIDE SEQUENCE [LARGE SCALE GENOMIC DNA]</scope>
    <source>
        <strain evidence="4 5">BR3351</strain>
    </source>
</reference>
<dbReference type="EMBL" id="LJYG01000047">
    <property type="protein sequence ID" value="KRQ14801.1"/>
    <property type="molecule type" value="Genomic_DNA"/>
</dbReference>
<name>A0A0R3DXX1_9BRAD</name>
<dbReference type="AlphaFoldDB" id="A0A0R3DXX1"/>
<dbReference type="SUPFAM" id="SSF52172">
    <property type="entry name" value="CheY-like"/>
    <property type="match status" value="1"/>
</dbReference>
<dbReference type="InterPro" id="IPR050595">
    <property type="entry name" value="Bact_response_regulator"/>
</dbReference>
<dbReference type="Pfam" id="PF00072">
    <property type="entry name" value="Response_reg"/>
    <property type="match status" value="1"/>
</dbReference>
<dbReference type="Gene3D" id="3.40.50.2300">
    <property type="match status" value="1"/>
</dbReference>
<feature type="modified residue" description="4-aspartylphosphate" evidence="2">
    <location>
        <position position="54"/>
    </location>
</feature>
<evidence type="ECO:0000256" key="1">
    <source>
        <dbReference type="ARBA" id="ARBA00022553"/>
    </source>
</evidence>
<feature type="domain" description="Response regulatory" evidence="3">
    <location>
        <begin position="3"/>
        <end position="118"/>
    </location>
</feature>
<accession>A0A0R3DXX1</accession>